<dbReference type="Proteomes" id="UP001163644">
    <property type="component" value="Chromosome"/>
</dbReference>
<reference evidence="1" key="1">
    <citation type="submission" date="2019-02" db="EMBL/GenBank/DDBJ databases">
        <authorList>
            <person name="Lutz S."/>
            <person name="Schori C."/>
            <person name="Ahrens C.H."/>
            <person name="Gueguen E."/>
        </authorList>
    </citation>
    <scope>NUCLEOTIDE SEQUENCE</scope>
    <source>
        <strain evidence="1">Psy35</strain>
    </source>
</reference>
<gene>
    <name evidence="1" type="ORF">EZZ81_10730</name>
</gene>
<dbReference type="Pfam" id="PF18928">
    <property type="entry name" value="DUF5677"/>
    <property type="match status" value="1"/>
</dbReference>
<dbReference type="InterPro" id="IPR043733">
    <property type="entry name" value="DUF5677"/>
</dbReference>
<accession>A0AA46VX37</accession>
<proteinExistence type="predicted"/>
<evidence type="ECO:0000313" key="1">
    <source>
        <dbReference type="EMBL" id="UZA68672.1"/>
    </source>
</evidence>
<evidence type="ECO:0000313" key="2">
    <source>
        <dbReference type="Proteomes" id="UP001163644"/>
    </source>
</evidence>
<dbReference type="EMBL" id="CP036495">
    <property type="protein sequence ID" value="UZA68672.1"/>
    <property type="molecule type" value="Genomic_DNA"/>
</dbReference>
<dbReference type="RefSeq" id="WP_029243633.1">
    <property type="nucleotide sequence ID" value="NZ_CP036495.1"/>
</dbReference>
<protein>
    <submittedName>
        <fullName evidence="1">Uncharacterized protein</fullName>
    </submittedName>
</protein>
<sequence>MSNEKSLNDYVINGSENDLANAIKEIRKKFTTAEAWITKNIPRTNDSLAMHNLLKCSAQYLDVLATSINKHISILALATRSLYELNLQVRLICSDPKNIQTWYSEVITDKIQVTEGILGIQTISELSPQRVILRNEIQRLTDVRNKHNLQAIKSPASAGEIAKQLGLSESHKNLYKLFSKIVHPSSYLVNDYNNAASPQNTSILQIHAQLYAWDTLNRIASHFTIPDSIIDHTVTS</sequence>
<organism evidence="1 2">
    <name type="scientific">Pseudomonas viridiflava</name>
    <name type="common">Phytomonas viridiflava</name>
    <dbReference type="NCBI Taxonomy" id="33069"/>
    <lineage>
        <taxon>Bacteria</taxon>
        <taxon>Pseudomonadati</taxon>
        <taxon>Pseudomonadota</taxon>
        <taxon>Gammaproteobacteria</taxon>
        <taxon>Pseudomonadales</taxon>
        <taxon>Pseudomonadaceae</taxon>
        <taxon>Pseudomonas</taxon>
    </lineage>
</organism>
<name>A0AA46VX37_PSEVI</name>
<dbReference type="AlphaFoldDB" id="A0AA46VX37"/>